<dbReference type="RefSeq" id="WP_289362903.1">
    <property type="nucleotide sequence ID" value="NZ_JAUCBP010000001.1"/>
</dbReference>
<accession>A0ABT7SS46</accession>
<dbReference type="InterPro" id="IPR007466">
    <property type="entry name" value="Peptidyl-Arg-deiminase_porph"/>
</dbReference>
<sequence length="350" mass="38670">MTTRLLPEWHPAEAIVLAWPAAHTDWAPWLDDAQNTYVNLITAINNAGAGVLLLCRHQDISAVKQRIPADARVLLIPAQYNDTWARDYAFLTCSDGQKHYPVEFVFNGWGQKFDASLDNQVNQTYLANLCREKLTSIDCVCEGGALEIDAAGHLLSTTLCLTNPLRNGELSKADYATLFIDSLGVSKTTLLDEGHLEGDDTDGHIDTLARFTPTNGLVVQSAYNRPEDSHFAGLSALVEECRKCLPEHEIFELPLPAMFNTDQERLPASYANFLICNDTVLCPVYGQPEDDIAIAIITSAYPRYQIVAVDCAVLVQQFGSLHCVTMQIPKGTLRDAVIDQLNRGVSEYAR</sequence>
<keyword evidence="3" id="KW-1185">Reference proteome</keyword>
<dbReference type="PANTHER" id="PTHR31377:SF0">
    <property type="entry name" value="AGMATINE DEIMINASE-RELATED"/>
    <property type="match status" value="1"/>
</dbReference>
<dbReference type="Gene3D" id="3.75.10.10">
    <property type="entry name" value="L-arginine/glycine Amidinotransferase, Chain A"/>
    <property type="match status" value="1"/>
</dbReference>
<gene>
    <name evidence="2" type="ORF">QTP81_00170</name>
</gene>
<evidence type="ECO:0000313" key="2">
    <source>
        <dbReference type="EMBL" id="MDM7859015.1"/>
    </source>
</evidence>
<evidence type="ECO:0000313" key="3">
    <source>
        <dbReference type="Proteomes" id="UP001234343"/>
    </source>
</evidence>
<dbReference type="Pfam" id="PF04371">
    <property type="entry name" value="PAD_porph"/>
    <property type="match status" value="1"/>
</dbReference>
<comment type="caution">
    <text evidence="2">The sequence shown here is derived from an EMBL/GenBank/DDBJ whole genome shotgun (WGS) entry which is preliminary data.</text>
</comment>
<dbReference type="Proteomes" id="UP001234343">
    <property type="component" value="Unassembled WGS sequence"/>
</dbReference>
<keyword evidence="1" id="KW-0378">Hydrolase</keyword>
<organism evidence="2 3">
    <name type="scientific">Alteromonas arenosi</name>
    <dbReference type="NCBI Taxonomy" id="3055817"/>
    <lineage>
        <taxon>Bacteria</taxon>
        <taxon>Pseudomonadati</taxon>
        <taxon>Pseudomonadota</taxon>
        <taxon>Gammaproteobacteria</taxon>
        <taxon>Alteromonadales</taxon>
        <taxon>Alteromonadaceae</taxon>
        <taxon>Alteromonas/Salinimonas group</taxon>
        <taxon>Alteromonas</taxon>
    </lineage>
</organism>
<dbReference type="PANTHER" id="PTHR31377">
    <property type="entry name" value="AGMATINE DEIMINASE-RELATED"/>
    <property type="match status" value="1"/>
</dbReference>
<dbReference type="SUPFAM" id="SSF55909">
    <property type="entry name" value="Pentein"/>
    <property type="match status" value="1"/>
</dbReference>
<proteinExistence type="predicted"/>
<reference evidence="2 3" key="1">
    <citation type="submission" date="2023-06" db="EMBL/GenBank/DDBJ databases">
        <title>Alteromonas sp. ASW11-36 isolated from intertidal sand.</title>
        <authorList>
            <person name="Li Y."/>
        </authorList>
    </citation>
    <scope>NUCLEOTIDE SEQUENCE [LARGE SCALE GENOMIC DNA]</scope>
    <source>
        <strain evidence="2 3">ASW11-36</strain>
    </source>
</reference>
<dbReference type="EMBL" id="JAUCBP010000001">
    <property type="protein sequence ID" value="MDM7859015.1"/>
    <property type="molecule type" value="Genomic_DNA"/>
</dbReference>
<protein>
    <submittedName>
        <fullName evidence="2">Agmatine deiminase family protein</fullName>
    </submittedName>
</protein>
<evidence type="ECO:0000256" key="1">
    <source>
        <dbReference type="ARBA" id="ARBA00022801"/>
    </source>
</evidence>
<name>A0ABT7SS46_9ALTE</name>